<sequence>MSSWSSSTWHAHMILVSCGRFFATGILPQVSNIIEVRVRTGSLNEVTKLTSFSAVAFYQGMDATSRLVSRPKTREGLRPRFYSRKFGATVGRT</sequence>
<protein>
    <recommendedName>
        <fullName evidence="4">Secreted protein</fullName>
    </recommendedName>
</protein>
<evidence type="ECO:0000313" key="2">
    <source>
        <dbReference type="EMBL" id="ORY60867.1"/>
    </source>
</evidence>
<keyword evidence="1" id="KW-0732">Signal</keyword>
<organism evidence="2 3">
    <name type="scientific">Pseudomassariella vexata</name>
    <dbReference type="NCBI Taxonomy" id="1141098"/>
    <lineage>
        <taxon>Eukaryota</taxon>
        <taxon>Fungi</taxon>
        <taxon>Dikarya</taxon>
        <taxon>Ascomycota</taxon>
        <taxon>Pezizomycotina</taxon>
        <taxon>Sordariomycetes</taxon>
        <taxon>Xylariomycetidae</taxon>
        <taxon>Amphisphaeriales</taxon>
        <taxon>Pseudomassariaceae</taxon>
        <taxon>Pseudomassariella</taxon>
    </lineage>
</organism>
<reference evidence="2 3" key="1">
    <citation type="submission" date="2016-07" db="EMBL/GenBank/DDBJ databases">
        <title>Pervasive Adenine N6-methylation of Active Genes in Fungi.</title>
        <authorList>
            <consortium name="DOE Joint Genome Institute"/>
            <person name="Mondo S.J."/>
            <person name="Dannebaum R.O."/>
            <person name="Kuo R.C."/>
            <person name="Labutti K."/>
            <person name="Haridas S."/>
            <person name="Kuo A."/>
            <person name="Salamov A."/>
            <person name="Ahrendt S.R."/>
            <person name="Lipzen A."/>
            <person name="Sullivan W."/>
            <person name="Andreopoulos W.B."/>
            <person name="Clum A."/>
            <person name="Lindquist E."/>
            <person name="Daum C."/>
            <person name="Ramamoorthy G.K."/>
            <person name="Gryganskyi A."/>
            <person name="Culley D."/>
            <person name="Magnuson J.K."/>
            <person name="James T.Y."/>
            <person name="O'Malley M.A."/>
            <person name="Stajich J.E."/>
            <person name="Spatafora J.W."/>
            <person name="Visel A."/>
            <person name="Grigoriev I.V."/>
        </authorList>
    </citation>
    <scope>NUCLEOTIDE SEQUENCE [LARGE SCALE GENOMIC DNA]</scope>
    <source>
        <strain evidence="2 3">CBS 129021</strain>
    </source>
</reference>
<feature type="signal peptide" evidence="1">
    <location>
        <begin position="1"/>
        <end position="19"/>
    </location>
</feature>
<keyword evidence="3" id="KW-1185">Reference proteome</keyword>
<evidence type="ECO:0000256" key="1">
    <source>
        <dbReference type="SAM" id="SignalP"/>
    </source>
</evidence>
<dbReference type="InParanoid" id="A0A1Y2DNT5"/>
<proteinExistence type="predicted"/>
<dbReference type="AlphaFoldDB" id="A0A1Y2DNT5"/>
<evidence type="ECO:0000313" key="3">
    <source>
        <dbReference type="Proteomes" id="UP000193689"/>
    </source>
</evidence>
<evidence type="ECO:0008006" key="4">
    <source>
        <dbReference type="Google" id="ProtNLM"/>
    </source>
</evidence>
<comment type="caution">
    <text evidence="2">The sequence shown here is derived from an EMBL/GenBank/DDBJ whole genome shotgun (WGS) entry which is preliminary data.</text>
</comment>
<dbReference type="Proteomes" id="UP000193689">
    <property type="component" value="Unassembled WGS sequence"/>
</dbReference>
<name>A0A1Y2DNT5_9PEZI</name>
<dbReference type="RefSeq" id="XP_040713094.1">
    <property type="nucleotide sequence ID" value="XM_040860829.1"/>
</dbReference>
<accession>A0A1Y2DNT5</accession>
<gene>
    <name evidence="2" type="ORF">BCR38DRAFT_442730</name>
</gene>
<dbReference type="EMBL" id="MCFJ01000011">
    <property type="protein sequence ID" value="ORY60867.1"/>
    <property type="molecule type" value="Genomic_DNA"/>
</dbReference>
<feature type="chain" id="PRO_5011000581" description="Secreted protein" evidence="1">
    <location>
        <begin position="20"/>
        <end position="93"/>
    </location>
</feature>
<dbReference type="GeneID" id="63777041"/>